<keyword evidence="4" id="KW-0808">Transferase</keyword>
<organism evidence="12 13">
    <name type="scientific">Loigolactobacillus binensis</name>
    <dbReference type="NCBI Taxonomy" id="2559922"/>
    <lineage>
        <taxon>Bacteria</taxon>
        <taxon>Bacillati</taxon>
        <taxon>Bacillota</taxon>
        <taxon>Bacilli</taxon>
        <taxon>Lactobacillales</taxon>
        <taxon>Lactobacillaceae</taxon>
        <taxon>Loigolactobacillus</taxon>
    </lineage>
</organism>
<dbReference type="Proteomes" id="UP001597104">
    <property type="component" value="Unassembled WGS sequence"/>
</dbReference>
<comment type="pathway">
    <text evidence="1">Lipid metabolism; malonyl-CoA biosynthesis; malonyl-CoA from acetyl-CoA: step 1/1.</text>
</comment>
<dbReference type="PANTHER" id="PTHR42853:SF3">
    <property type="entry name" value="ACETYL-COENZYME A CARBOXYLASE CARBOXYL TRANSFERASE SUBUNIT ALPHA, CHLOROPLASTIC"/>
    <property type="match status" value="1"/>
</dbReference>
<evidence type="ECO:0000313" key="13">
    <source>
        <dbReference type="Proteomes" id="UP001597104"/>
    </source>
</evidence>
<evidence type="ECO:0000256" key="2">
    <source>
        <dbReference type="ARBA" id="ARBA00011883"/>
    </source>
</evidence>
<proteinExistence type="predicted"/>
<gene>
    <name evidence="12" type="primary">accA</name>
    <name evidence="12" type="ORF">ACFQZ7_12710</name>
</gene>
<keyword evidence="3" id="KW-0444">Lipid biosynthesis</keyword>
<comment type="caution">
    <text evidence="12">The sequence shown here is derived from an EMBL/GenBank/DDBJ whole genome shotgun (WGS) entry which is preliminary data.</text>
</comment>
<comment type="catalytic activity">
    <reaction evidence="10">
        <text>N(6)-carboxybiotinyl-L-lysyl-[protein] + acetyl-CoA = N(6)-biotinyl-L-lysyl-[protein] + malonyl-CoA</text>
        <dbReference type="Rhea" id="RHEA:54728"/>
        <dbReference type="Rhea" id="RHEA-COMP:10505"/>
        <dbReference type="Rhea" id="RHEA-COMP:10506"/>
        <dbReference type="ChEBI" id="CHEBI:57288"/>
        <dbReference type="ChEBI" id="CHEBI:57384"/>
        <dbReference type="ChEBI" id="CHEBI:83144"/>
        <dbReference type="ChEBI" id="CHEBI:83145"/>
        <dbReference type="EC" id="2.1.3.15"/>
    </reaction>
</comment>
<keyword evidence="7" id="KW-0067">ATP-binding</keyword>
<evidence type="ECO:0000256" key="3">
    <source>
        <dbReference type="ARBA" id="ARBA00022516"/>
    </source>
</evidence>
<keyword evidence="5" id="KW-0547">Nucleotide-binding</keyword>
<evidence type="ECO:0000256" key="10">
    <source>
        <dbReference type="ARBA" id="ARBA00049152"/>
    </source>
</evidence>
<dbReference type="PRINTS" id="PR01069">
    <property type="entry name" value="ACCCTRFRASEA"/>
</dbReference>
<evidence type="ECO:0000256" key="6">
    <source>
        <dbReference type="ARBA" id="ARBA00022832"/>
    </source>
</evidence>
<reference evidence="13" key="1">
    <citation type="journal article" date="2019" name="Int. J. Syst. Evol. Microbiol.">
        <title>The Global Catalogue of Microorganisms (GCM) 10K type strain sequencing project: providing services to taxonomists for standard genome sequencing and annotation.</title>
        <authorList>
            <consortium name="The Broad Institute Genomics Platform"/>
            <consortium name="The Broad Institute Genome Sequencing Center for Infectious Disease"/>
            <person name="Wu L."/>
            <person name="Ma J."/>
        </authorList>
    </citation>
    <scope>NUCLEOTIDE SEQUENCE [LARGE SCALE GENOMIC DNA]</scope>
    <source>
        <strain evidence="13">CCM 8925</strain>
    </source>
</reference>
<dbReference type="SUPFAM" id="SSF52096">
    <property type="entry name" value="ClpP/crotonase"/>
    <property type="match status" value="1"/>
</dbReference>
<keyword evidence="13" id="KW-1185">Reference proteome</keyword>
<keyword evidence="6" id="KW-0276">Fatty acid metabolism</keyword>
<keyword evidence="9" id="KW-0275">Fatty acid biosynthesis</keyword>
<evidence type="ECO:0000259" key="11">
    <source>
        <dbReference type="PROSITE" id="PS50989"/>
    </source>
</evidence>
<dbReference type="InterPro" id="IPR011763">
    <property type="entry name" value="COA_CT_C"/>
</dbReference>
<dbReference type="NCBIfam" id="NF041504">
    <property type="entry name" value="AccA_sub"/>
    <property type="match status" value="1"/>
</dbReference>
<dbReference type="InterPro" id="IPR029045">
    <property type="entry name" value="ClpP/crotonase-like_dom_sf"/>
</dbReference>
<dbReference type="InterPro" id="IPR001095">
    <property type="entry name" value="Acetyl_CoA_COase_a_su"/>
</dbReference>
<dbReference type="Gene3D" id="3.90.226.10">
    <property type="entry name" value="2-enoyl-CoA Hydratase, Chain A, domain 1"/>
    <property type="match status" value="1"/>
</dbReference>
<dbReference type="PROSITE" id="PS50989">
    <property type="entry name" value="COA_CT_CTER"/>
    <property type="match status" value="1"/>
</dbReference>
<dbReference type="PANTHER" id="PTHR42853">
    <property type="entry name" value="ACETYL-COENZYME A CARBOXYLASE CARBOXYL TRANSFERASE SUBUNIT ALPHA"/>
    <property type="match status" value="1"/>
</dbReference>
<dbReference type="EMBL" id="JBHTIO010000057">
    <property type="protein sequence ID" value="MFD0898576.1"/>
    <property type="molecule type" value="Genomic_DNA"/>
</dbReference>
<dbReference type="EC" id="2.1.3.15" evidence="2"/>
<dbReference type="Pfam" id="PF03255">
    <property type="entry name" value="ACCA"/>
    <property type="match status" value="1"/>
</dbReference>
<protein>
    <recommendedName>
        <fullName evidence="2">acetyl-CoA carboxytransferase</fullName>
        <ecNumber evidence="2">2.1.3.15</ecNumber>
    </recommendedName>
</protein>
<accession>A0ABW3EHN2</accession>
<name>A0ABW3EHN2_9LACO</name>
<keyword evidence="8" id="KW-0443">Lipid metabolism</keyword>
<evidence type="ECO:0000256" key="5">
    <source>
        <dbReference type="ARBA" id="ARBA00022741"/>
    </source>
</evidence>
<dbReference type="RefSeq" id="WP_137637386.1">
    <property type="nucleotide sequence ID" value="NZ_BJDN01000007.1"/>
</dbReference>
<evidence type="ECO:0000313" key="12">
    <source>
        <dbReference type="EMBL" id="MFD0898576.1"/>
    </source>
</evidence>
<sequence length="254" mass="27668">MLEEQLKKIRSAQRISAATVIAALTTDFFVLHGDRLQADDPAVTVGYGHFHQQTVLFVGVNRGANLQQRLDYHFGALSPAGYRKVSRGLTQAEKFGWPVVTLINMPGAAADVAAELNGQSQALATTISQMGHLTVPNVALFLGEGESGGALALANCNRIIMLANSLYSVASPEAVQAILKDKQQALANYLPMTADQLKQLGLVDQIIAEDEQLLPHIEQVLQQQLTELGHLSAKQLQQQRTEKYLAILDRFTDQ</sequence>
<evidence type="ECO:0000256" key="4">
    <source>
        <dbReference type="ARBA" id="ARBA00022679"/>
    </source>
</evidence>
<feature type="domain" description="CoA carboxyltransferase C-terminal" evidence="11">
    <location>
        <begin position="1"/>
        <end position="227"/>
    </location>
</feature>
<evidence type="ECO:0000256" key="1">
    <source>
        <dbReference type="ARBA" id="ARBA00004956"/>
    </source>
</evidence>
<evidence type="ECO:0000256" key="9">
    <source>
        <dbReference type="ARBA" id="ARBA00023160"/>
    </source>
</evidence>
<evidence type="ECO:0000256" key="7">
    <source>
        <dbReference type="ARBA" id="ARBA00022840"/>
    </source>
</evidence>
<evidence type="ECO:0000256" key="8">
    <source>
        <dbReference type="ARBA" id="ARBA00023098"/>
    </source>
</evidence>